<proteinExistence type="predicted"/>
<gene>
    <name evidence="2" type="ORF">ACHAW5_005807</name>
</gene>
<feature type="compositionally biased region" description="Acidic residues" evidence="1">
    <location>
        <begin position="194"/>
        <end position="228"/>
    </location>
</feature>
<organism evidence="2 3">
    <name type="scientific">Stephanodiscus triporus</name>
    <dbReference type="NCBI Taxonomy" id="2934178"/>
    <lineage>
        <taxon>Eukaryota</taxon>
        <taxon>Sar</taxon>
        <taxon>Stramenopiles</taxon>
        <taxon>Ochrophyta</taxon>
        <taxon>Bacillariophyta</taxon>
        <taxon>Coscinodiscophyceae</taxon>
        <taxon>Thalassiosirophycidae</taxon>
        <taxon>Stephanodiscales</taxon>
        <taxon>Stephanodiscaceae</taxon>
        <taxon>Stephanodiscus</taxon>
    </lineage>
</organism>
<dbReference type="AlphaFoldDB" id="A0ABD3PXH9"/>
<protein>
    <submittedName>
        <fullName evidence="2">Uncharacterized protein</fullName>
    </submittedName>
</protein>
<name>A0ABD3PXH9_9STRA</name>
<feature type="region of interest" description="Disordered" evidence="1">
    <location>
        <begin position="168"/>
        <end position="228"/>
    </location>
</feature>
<sequence>MSSTTSRQMFEGVGAPVNLERIDGNIDPTLDSCCRREVRAIFSGGRGADERASFADVVVESMMRACVRDFRIESNRKRGAVETALRSHDRIARIEGQRRRVGGGGGAVGVGVGGGGGGGRYRPYHSAFNLLPNVDFDGDGCRCCYDPNGDGGEYDLLTRAREDGTRGRRVVVGRVGAGSDEDEDEEKRRRDGTEDSDDSDSDSDDGEFDYLLDEDDGPTNDALYDDDGPMARRRAELVDVVRRLEAARCHGYGVHRQMSPSRVFAAAGHRRLRLLGGRDDDVRPPPRGSVLHLFDPNSTLSASLDLCLEDLARRHPGTKFVRGHGVASIAHASASVAAGGGGCSDDDGWRRADLPMLLALRDGAIVAWSSGLRDFRDGDGTGVETDAVERWLDRAGALISDPPPHPDELCGIRPEEDALLDGMRRLNGIGRRGGGTKAEEDSDDGMHDDRYPCGVAGCDKSFYHEHVGIKTDAQDGLLVSESQVASASTDTVS</sequence>
<keyword evidence="3" id="KW-1185">Reference proteome</keyword>
<evidence type="ECO:0000313" key="3">
    <source>
        <dbReference type="Proteomes" id="UP001530315"/>
    </source>
</evidence>
<evidence type="ECO:0000313" key="2">
    <source>
        <dbReference type="EMBL" id="KAL3792702.1"/>
    </source>
</evidence>
<accession>A0ABD3PXH9</accession>
<evidence type="ECO:0000256" key="1">
    <source>
        <dbReference type="SAM" id="MobiDB-lite"/>
    </source>
</evidence>
<dbReference type="Gene3D" id="3.40.30.10">
    <property type="entry name" value="Glutaredoxin"/>
    <property type="match status" value="1"/>
</dbReference>
<comment type="caution">
    <text evidence="2">The sequence shown here is derived from an EMBL/GenBank/DDBJ whole genome shotgun (WGS) entry which is preliminary data.</text>
</comment>
<feature type="region of interest" description="Disordered" evidence="1">
    <location>
        <begin position="473"/>
        <end position="493"/>
    </location>
</feature>
<dbReference type="Proteomes" id="UP001530315">
    <property type="component" value="Unassembled WGS sequence"/>
</dbReference>
<dbReference type="EMBL" id="JALLAZ020000542">
    <property type="protein sequence ID" value="KAL3792702.1"/>
    <property type="molecule type" value="Genomic_DNA"/>
</dbReference>
<reference evidence="2 3" key="1">
    <citation type="submission" date="2024-10" db="EMBL/GenBank/DDBJ databases">
        <title>Updated reference genomes for cyclostephanoid diatoms.</title>
        <authorList>
            <person name="Roberts W.R."/>
            <person name="Alverson A.J."/>
        </authorList>
    </citation>
    <scope>NUCLEOTIDE SEQUENCE [LARGE SCALE GENOMIC DNA]</scope>
    <source>
        <strain evidence="2 3">AJA276-08</strain>
    </source>
</reference>
<feature type="compositionally biased region" description="Polar residues" evidence="1">
    <location>
        <begin position="480"/>
        <end position="493"/>
    </location>
</feature>